<accession>A0A2M8TT13</accession>
<sequence>MNDRILLSIVSLFLWVTTLSAQNSQGIISGEIRDSRGVLVGASVFLIRDMSTQEVVQYTISENNGQFTLTAPVGAYTLGVSFIGYTLHAQQVQVTAGKTNLGSITLEETAQELQMVVVQGKPVRVHTQPDGFVVNVKEMREKANDALDLLKLIPRIQIKGEQLSVIGKEKVLVKMGNVLQRIDASEIASVLKGYDARLIDRVEVITQPPLRYDPDGNTAMIILHMSSVFKEYMGGMVGTEEMWGGKDNYRFGGYSSLLYNHRGFFASIAPSINFNGSKYLEQQEYQTERRLYKIHTPSSGRYNYRGLRGNLQYEYGDKDFIGLALSWNKKTYDNQFESRETMSARGIADRIVDNQNTYKSREPRFTATAYWETAFGKRRNQIWTELSYFNLSNNSQTDYAGRELSMHIPFLAYAESNDLSTSGLNLNNDCSIYLDTNRNYLLEAGVKGSWSFTTNYRTHDESRSLGTPIHQKNNIRWDELIITPYISSTLKFSKQWWMRLGLRYVGTKSHLRQIDKTSTAIPEVSRYDDVLLPTLHASYTPSSRHQVTLTFNSSIERPKFKDLNPFVWQINEHSFYRGNTNLHPQQYYTTSLGYTFMNALSIRGCAKRGIGIITALSTMQGNQVYTQVENAQNILFLGIEVGYYFDKLSWMNANIDGYYGQNKYTSKSQYLLPKTQGNEWGVSGYIDFTFNKNRTWTGYISGDYTGRKHTTVATIEPQYDLGMGMNYFLLDRRLSISVAGMNLLSSRHKGVSHRQGYSIAFDNRYNYPTLYVSISYKFSNAKDKSTSRSSRATQDIERRF</sequence>
<dbReference type="Proteomes" id="UP000229884">
    <property type="component" value="Unassembled WGS sequence"/>
</dbReference>
<dbReference type="AlphaFoldDB" id="A0A2M8TT13"/>
<dbReference type="Pfam" id="PF13620">
    <property type="entry name" value="CarboxypepD_reg"/>
    <property type="match status" value="1"/>
</dbReference>
<dbReference type="EMBL" id="PENG01000001">
    <property type="protein sequence ID" value="PJI27040.1"/>
    <property type="molecule type" value="Genomic_DNA"/>
</dbReference>
<dbReference type="Gene3D" id="2.60.40.1120">
    <property type="entry name" value="Carboxypeptidase-like, regulatory domain"/>
    <property type="match status" value="1"/>
</dbReference>
<evidence type="ECO:0000259" key="1">
    <source>
        <dbReference type="Pfam" id="PF14905"/>
    </source>
</evidence>
<reference evidence="2 3" key="1">
    <citation type="submission" date="2017-11" db="EMBL/GenBank/DDBJ databases">
        <title>Genome sequencing of Prevotella intermedia KCOM 2832.</title>
        <authorList>
            <person name="Kook J.-K."/>
            <person name="Park S.-N."/>
            <person name="Lim Y.K."/>
        </authorList>
    </citation>
    <scope>NUCLEOTIDE SEQUENCE [LARGE SCALE GENOMIC DNA]</scope>
    <source>
        <strain evidence="2 3">KCOM 2832</strain>
    </source>
</reference>
<dbReference type="SUPFAM" id="SSF49464">
    <property type="entry name" value="Carboxypeptidase regulatory domain-like"/>
    <property type="match status" value="1"/>
</dbReference>
<evidence type="ECO:0000313" key="3">
    <source>
        <dbReference type="Proteomes" id="UP000229884"/>
    </source>
</evidence>
<dbReference type="Pfam" id="PF14905">
    <property type="entry name" value="OMP_b-brl_3"/>
    <property type="match status" value="1"/>
</dbReference>
<dbReference type="SUPFAM" id="SSF56935">
    <property type="entry name" value="Porins"/>
    <property type="match status" value="1"/>
</dbReference>
<dbReference type="RefSeq" id="WP_100370203.1">
    <property type="nucleotide sequence ID" value="NZ_PENG01000001.1"/>
</dbReference>
<name>A0A2M8TT13_PREIN</name>
<dbReference type="InterPro" id="IPR041700">
    <property type="entry name" value="OMP_b-brl_3"/>
</dbReference>
<protein>
    <submittedName>
        <fullName evidence="2">TonB-dependent receptor</fullName>
    </submittedName>
</protein>
<keyword evidence="2" id="KW-0675">Receptor</keyword>
<feature type="domain" description="Outer membrane protein beta-barrel" evidence="1">
    <location>
        <begin position="375"/>
        <end position="776"/>
    </location>
</feature>
<dbReference type="InterPro" id="IPR008969">
    <property type="entry name" value="CarboxyPept-like_regulatory"/>
</dbReference>
<comment type="caution">
    <text evidence="2">The sequence shown here is derived from an EMBL/GenBank/DDBJ whole genome shotgun (WGS) entry which is preliminary data.</text>
</comment>
<gene>
    <name evidence="2" type="ORF">CTM58_02375</name>
</gene>
<evidence type="ECO:0000313" key="2">
    <source>
        <dbReference type="EMBL" id="PJI27040.1"/>
    </source>
</evidence>
<proteinExistence type="predicted"/>
<organism evidence="2 3">
    <name type="scientific">Prevotella intermedia</name>
    <dbReference type="NCBI Taxonomy" id="28131"/>
    <lineage>
        <taxon>Bacteria</taxon>
        <taxon>Pseudomonadati</taxon>
        <taxon>Bacteroidota</taxon>
        <taxon>Bacteroidia</taxon>
        <taxon>Bacteroidales</taxon>
        <taxon>Prevotellaceae</taxon>
        <taxon>Prevotella</taxon>
    </lineage>
</organism>